<dbReference type="PANTHER" id="PTHR47657:SF3">
    <property type="entry name" value="ORSELLINIC ACID_F9775 BIOSYNTHESIS CLUSTER PROTEIN D-RELATED"/>
    <property type="match status" value="1"/>
</dbReference>
<evidence type="ECO:0000313" key="4">
    <source>
        <dbReference type="Proteomes" id="UP000247810"/>
    </source>
</evidence>
<feature type="signal peptide" evidence="2">
    <location>
        <begin position="1"/>
        <end position="15"/>
    </location>
</feature>
<proteinExistence type="predicted"/>
<dbReference type="OrthoDB" id="5226580at2759"/>
<evidence type="ECO:0000256" key="1">
    <source>
        <dbReference type="SAM" id="MobiDB-lite"/>
    </source>
</evidence>
<dbReference type="VEuPathDB" id="FungiDB:BO71DRAFT_456460"/>
<dbReference type="Proteomes" id="UP000247810">
    <property type="component" value="Unassembled WGS sequence"/>
</dbReference>
<accession>A0A319DF53</accession>
<feature type="region of interest" description="Disordered" evidence="1">
    <location>
        <begin position="183"/>
        <end position="202"/>
    </location>
</feature>
<organism evidence="3 4">
    <name type="scientific">Aspergillus ellipticus CBS 707.79</name>
    <dbReference type="NCBI Taxonomy" id="1448320"/>
    <lineage>
        <taxon>Eukaryota</taxon>
        <taxon>Fungi</taxon>
        <taxon>Dikarya</taxon>
        <taxon>Ascomycota</taxon>
        <taxon>Pezizomycotina</taxon>
        <taxon>Eurotiomycetes</taxon>
        <taxon>Eurotiomycetidae</taxon>
        <taxon>Eurotiales</taxon>
        <taxon>Aspergillaceae</taxon>
        <taxon>Aspergillus</taxon>
        <taxon>Aspergillus subgen. Circumdati</taxon>
    </lineage>
</organism>
<reference evidence="3 4" key="1">
    <citation type="submission" date="2018-02" db="EMBL/GenBank/DDBJ databases">
        <title>The genomes of Aspergillus section Nigri reveals drivers in fungal speciation.</title>
        <authorList>
            <consortium name="DOE Joint Genome Institute"/>
            <person name="Vesth T.C."/>
            <person name="Nybo J."/>
            <person name="Theobald S."/>
            <person name="Brandl J."/>
            <person name="Frisvad J.C."/>
            <person name="Nielsen K.F."/>
            <person name="Lyhne E.K."/>
            <person name="Kogle M.E."/>
            <person name="Kuo A."/>
            <person name="Riley R."/>
            <person name="Clum A."/>
            <person name="Nolan M."/>
            <person name="Lipzen A."/>
            <person name="Salamov A."/>
            <person name="Henrissat B."/>
            <person name="Wiebenga A."/>
            <person name="De vries R.P."/>
            <person name="Grigoriev I.V."/>
            <person name="Mortensen U.H."/>
            <person name="Andersen M.R."/>
            <person name="Baker S.E."/>
        </authorList>
    </citation>
    <scope>NUCLEOTIDE SEQUENCE [LARGE SCALE GENOMIC DNA]</scope>
    <source>
        <strain evidence="3 4">CBS 707.79</strain>
    </source>
</reference>
<name>A0A319DF53_9EURO</name>
<dbReference type="PANTHER" id="PTHR47657">
    <property type="entry name" value="STEROL REGULATORY ELEMENT-BINDING PROTEIN ECM22"/>
    <property type="match status" value="1"/>
</dbReference>
<sequence>MSLLLAFSGFHLVQTSPNLPGIYLDIETDFFTEAVWHLNIAVKAVTALLMLVTPQNSPAMYTSAIFIFLSSLAKGPQPGEYLGFRDDGAPGHSALFLGVRSIFGLCQSDLPVAILAIHGENKQQEDTTEQHHPQPPQPDPSTPLTNITQTPTPFIPSTAEQCDAHFAAFRNLLHSTGILISPSSTTTTTTTTTTPTPDPIRSSSYDQALTQLHYSLFAALSDSPPMSLFPLVFAWLYQLPDAVVHDLQRQEPAALILFAFFTVLLNQLRAVWFIRPWPGHILRGICRNLDGKYRAYVQWAVDLVGVGGEGG</sequence>
<feature type="chain" id="PRO_5016423746" evidence="2">
    <location>
        <begin position="16"/>
        <end position="311"/>
    </location>
</feature>
<feature type="region of interest" description="Disordered" evidence="1">
    <location>
        <begin position="122"/>
        <end position="154"/>
    </location>
</feature>
<feature type="compositionally biased region" description="Low complexity" evidence="1">
    <location>
        <begin position="183"/>
        <end position="195"/>
    </location>
</feature>
<feature type="compositionally biased region" description="Basic and acidic residues" evidence="1">
    <location>
        <begin position="122"/>
        <end position="132"/>
    </location>
</feature>
<dbReference type="EMBL" id="KZ825906">
    <property type="protein sequence ID" value="PYH92837.1"/>
    <property type="molecule type" value="Genomic_DNA"/>
</dbReference>
<evidence type="ECO:0000256" key="2">
    <source>
        <dbReference type="SAM" id="SignalP"/>
    </source>
</evidence>
<dbReference type="GO" id="GO:0000981">
    <property type="term" value="F:DNA-binding transcription factor activity, RNA polymerase II-specific"/>
    <property type="evidence" value="ECO:0007669"/>
    <property type="project" value="TreeGrafter"/>
</dbReference>
<dbReference type="STRING" id="1448320.A0A319DF53"/>
<evidence type="ECO:0000313" key="3">
    <source>
        <dbReference type="EMBL" id="PYH92837.1"/>
    </source>
</evidence>
<dbReference type="AlphaFoldDB" id="A0A319DF53"/>
<protein>
    <submittedName>
        <fullName evidence="3">Uncharacterized protein</fullName>
    </submittedName>
</protein>
<keyword evidence="4" id="KW-1185">Reference proteome</keyword>
<keyword evidence="2" id="KW-0732">Signal</keyword>
<gene>
    <name evidence="3" type="ORF">BO71DRAFT_456460</name>
</gene>
<dbReference type="InterPro" id="IPR052400">
    <property type="entry name" value="Zn2-C6_fungal_TF"/>
</dbReference>